<feature type="region of interest" description="Disordered" evidence="5">
    <location>
        <begin position="408"/>
        <end position="449"/>
    </location>
</feature>
<dbReference type="InterPro" id="IPR030387">
    <property type="entry name" value="G_Bms1/Tsr1_dom"/>
</dbReference>
<feature type="compositionally biased region" description="Acidic residues" evidence="5">
    <location>
        <begin position="434"/>
        <end position="446"/>
    </location>
</feature>
<evidence type="ECO:0000313" key="7">
    <source>
        <dbReference type="EMBL" id="KAG5180007.1"/>
    </source>
</evidence>
<keyword evidence="8" id="KW-1185">Reference proteome</keyword>
<dbReference type="GO" id="GO:0000462">
    <property type="term" value="P:maturation of SSU-rRNA from tricistronic rRNA transcript (SSU-rRNA, 5.8S rRNA, LSU-rRNA)"/>
    <property type="evidence" value="ECO:0007669"/>
    <property type="project" value="TreeGrafter"/>
</dbReference>
<dbReference type="GO" id="GO:0005730">
    <property type="term" value="C:nucleolus"/>
    <property type="evidence" value="ECO:0007669"/>
    <property type="project" value="UniProtKB-SubCell"/>
</dbReference>
<comment type="similarity">
    <text evidence="4">Belongs to the TRAFAC class translation factor GTPase superfamily. Bms1-like GTPase family. TSR1 subfamily.</text>
</comment>
<evidence type="ECO:0000259" key="6">
    <source>
        <dbReference type="PROSITE" id="PS51714"/>
    </source>
</evidence>
<dbReference type="Pfam" id="PF04950">
    <property type="entry name" value="RIBIOP_C"/>
    <property type="match status" value="1"/>
</dbReference>
<evidence type="ECO:0000256" key="2">
    <source>
        <dbReference type="ARBA" id="ARBA00022517"/>
    </source>
</evidence>
<dbReference type="Pfam" id="PF22298">
    <property type="entry name" value="Tsr1_G-like"/>
    <property type="match status" value="1"/>
</dbReference>
<dbReference type="Proteomes" id="UP000664859">
    <property type="component" value="Unassembled WGS sequence"/>
</dbReference>
<comment type="caution">
    <text evidence="7">The sequence shown here is derived from an EMBL/GenBank/DDBJ whole genome shotgun (WGS) entry which is preliminary data.</text>
</comment>
<feature type="compositionally biased region" description="Basic residues" evidence="5">
    <location>
        <begin position="1"/>
        <end position="19"/>
    </location>
</feature>
<protein>
    <recommendedName>
        <fullName evidence="6">Bms1-type G domain-containing protein</fullName>
    </recommendedName>
</protein>
<dbReference type="InterPro" id="IPR007034">
    <property type="entry name" value="BMS1_TSR1_C"/>
</dbReference>
<dbReference type="GO" id="GO:0030688">
    <property type="term" value="C:preribosome, small subunit precursor"/>
    <property type="evidence" value="ECO:0007669"/>
    <property type="project" value="TreeGrafter"/>
</dbReference>
<dbReference type="GO" id="GO:0005525">
    <property type="term" value="F:GTP binding"/>
    <property type="evidence" value="ECO:0007669"/>
    <property type="project" value="TreeGrafter"/>
</dbReference>
<dbReference type="SMART" id="SM01362">
    <property type="entry name" value="DUF663"/>
    <property type="match status" value="1"/>
</dbReference>
<proteinExistence type="inferred from homology"/>
<dbReference type="GO" id="GO:0034511">
    <property type="term" value="F:U3 snoRNA binding"/>
    <property type="evidence" value="ECO:0007669"/>
    <property type="project" value="TreeGrafter"/>
</dbReference>
<dbReference type="InterPro" id="IPR039761">
    <property type="entry name" value="Bms1/Tsr1"/>
</dbReference>
<evidence type="ECO:0000256" key="5">
    <source>
        <dbReference type="SAM" id="MobiDB-lite"/>
    </source>
</evidence>
<comment type="subcellular location">
    <subcellularLocation>
        <location evidence="1">Nucleus</location>
        <location evidence="1">Nucleolus</location>
    </subcellularLocation>
</comment>
<evidence type="ECO:0000313" key="8">
    <source>
        <dbReference type="Proteomes" id="UP000664859"/>
    </source>
</evidence>
<dbReference type="GO" id="GO:0003924">
    <property type="term" value="F:GTPase activity"/>
    <property type="evidence" value="ECO:0007669"/>
    <property type="project" value="TreeGrafter"/>
</dbReference>
<dbReference type="AlphaFoldDB" id="A0A835YTY8"/>
<name>A0A835YTY8_9STRA</name>
<feature type="region of interest" description="Disordered" evidence="5">
    <location>
        <begin position="363"/>
        <end position="394"/>
    </location>
</feature>
<dbReference type="EMBL" id="JAFCMP010000423">
    <property type="protein sequence ID" value="KAG5180007.1"/>
    <property type="molecule type" value="Genomic_DNA"/>
</dbReference>
<dbReference type="PROSITE" id="PS51714">
    <property type="entry name" value="G_BMS1"/>
    <property type="match status" value="1"/>
</dbReference>
<dbReference type="OrthoDB" id="119302at2759"/>
<dbReference type="Pfam" id="PF08142">
    <property type="entry name" value="AARP2CN"/>
    <property type="match status" value="1"/>
</dbReference>
<dbReference type="PANTHER" id="PTHR12858:SF1">
    <property type="entry name" value="PRE-RRNA-PROCESSING PROTEIN TSR1 HOMOLOG"/>
    <property type="match status" value="1"/>
</dbReference>
<dbReference type="SMART" id="SM00785">
    <property type="entry name" value="AARP2CN"/>
    <property type="match status" value="1"/>
</dbReference>
<keyword evidence="2" id="KW-0690">Ribosome biogenesis</keyword>
<dbReference type="GO" id="GO:0000479">
    <property type="term" value="P:endonucleolytic cleavage of tricistronic rRNA transcript (SSU-rRNA, 5.8S rRNA, LSU-rRNA)"/>
    <property type="evidence" value="ECO:0007669"/>
    <property type="project" value="TreeGrafter"/>
</dbReference>
<feature type="region of interest" description="Disordered" evidence="5">
    <location>
        <begin position="1"/>
        <end position="71"/>
    </location>
</feature>
<keyword evidence="3" id="KW-0539">Nucleus</keyword>
<dbReference type="PANTHER" id="PTHR12858">
    <property type="entry name" value="RIBOSOME BIOGENESIS PROTEIN"/>
    <property type="match status" value="1"/>
</dbReference>
<evidence type="ECO:0000256" key="1">
    <source>
        <dbReference type="ARBA" id="ARBA00004604"/>
    </source>
</evidence>
<reference evidence="7" key="1">
    <citation type="submission" date="2021-02" db="EMBL/GenBank/DDBJ databases">
        <title>First Annotated Genome of the Yellow-green Alga Tribonema minus.</title>
        <authorList>
            <person name="Mahan K.M."/>
        </authorList>
    </citation>
    <scope>NUCLEOTIDE SEQUENCE</scope>
    <source>
        <strain evidence="7">UTEX B ZZ1240</strain>
    </source>
</reference>
<evidence type="ECO:0000256" key="3">
    <source>
        <dbReference type="ARBA" id="ARBA00023242"/>
    </source>
</evidence>
<dbReference type="InterPro" id="IPR012948">
    <property type="entry name" value="AARP2CN"/>
</dbReference>
<sequence>MGHSHRSGSLKQTNKKHKGTGASKRATTAKAGPGRVERTRASSVASQDRSLAAAGRMQRANQAKQRRDQKREAVWLQKRVGGGAAAPKIALWIPLSPLADCHAVQSLLLKEAAGMAQQAVHSGPDAEAVSMSTVLFSQYKQRVTFVHPKRSAMDVLELAKVADLVLLVLPVQQGTEHAIDQEGETMLTMLKAQGLPAVVGITQGLDAINNGKLARDLRSFGQRFFHTEFTDEVKLADATSGVQLVRAVTSAPVRPIHWRGIRSYMLAEHTEVEPVEGDADVANLKIRAYVRGRPLGVNQLVHLCGLGQFQLLRISSAQEPCPMRAARDDGLPQGAAAVLAEADPELQEDLEMEAQVDDLAGEQTWPTEEEASQLQSAALEDDSDKPTAKRPQGWSTYQAAWLESSDAAADAAAPADDMGDVGDDAQLARKKAEEGEEREFPDEVGTPEDVPARKRFDRYRALKSFRSSAWDPKESLPRDYARIFQFDDFLAAQKAVLREGEAVEKDQNEQLVRQGDFGRGSAMGGGAVAGHQGFIACGTYVELVVARVPLEALRRRAARALPLLGFSLLQFEQKLSVLHFQQVMRTAGYEAPITSKERLVIQCGFRTWSAKPIFSQLNLNCDKHKFERFLQPDRFCGASVYGPATFQPAPVLLFKETVDAAGAVTATQLVATGSLLGVDPDRIILKKIILTGYPLRVHKRRAVVKYMFNFQEDVKWFKPAELVTKYGLTGHIREPVGTHGLMKVIFNKHIKQNDTVCLPLYKRVYPKFDGERLEVL</sequence>
<accession>A0A835YTY8</accession>
<organism evidence="7 8">
    <name type="scientific">Tribonema minus</name>
    <dbReference type="NCBI Taxonomy" id="303371"/>
    <lineage>
        <taxon>Eukaryota</taxon>
        <taxon>Sar</taxon>
        <taxon>Stramenopiles</taxon>
        <taxon>Ochrophyta</taxon>
        <taxon>PX clade</taxon>
        <taxon>Xanthophyceae</taxon>
        <taxon>Tribonematales</taxon>
        <taxon>Tribonemataceae</taxon>
        <taxon>Tribonema</taxon>
    </lineage>
</organism>
<gene>
    <name evidence="7" type="ORF">JKP88DRAFT_200690</name>
</gene>
<feature type="domain" description="Bms1-type G" evidence="6">
    <location>
        <begin position="86"/>
        <end position="254"/>
    </location>
</feature>
<evidence type="ECO:0000256" key="4">
    <source>
        <dbReference type="ARBA" id="ARBA00038288"/>
    </source>
</evidence>